<evidence type="ECO:0000256" key="2">
    <source>
        <dbReference type="ARBA" id="ARBA00022574"/>
    </source>
</evidence>
<dbReference type="PANTHER" id="PTHR19853:SF0">
    <property type="entry name" value="WD REPEAT-CONTAINING PROTEIN 3"/>
    <property type="match status" value="1"/>
</dbReference>
<dbReference type="GO" id="GO:0034388">
    <property type="term" value="C:Pwp2p-containing subcomplex of 90S preribosome"/>
    <property type="evidence" value="ECO:0007669"/>
    <property type="project" value="TreeGrafter"/>
</dbReference>
<dbReference type="InterPro" id="IPR001680">
    <property type="entry name" value="WD40_rpt"/>
</dbReference>
<dbReference type="SMART" id="SM00320">
    <property type="entry name" value="WD40"/>
    <property type="match status" value="11"/>
</dbReference>
<protein>
    <recommendedName>
        <fullName evidence="8">Small-subunit processome Utp12 domain-containing protein</fullName>
    </recommendedName>
</protein>
<dbReference type="InterPro" id="IPR015943">
    <property type="entry name" value="WD40/YVTN_repeat-like_dom_sf"/>
</dbReference>
<feature type="region of interest" description="Disordered" evidence="7">
    <location>
        <begin position="753"/>
        <end position="775"/>
    </location>
</feature>
<sequence>MKVTHTYQKYKPEATCGIIASDSCKVSYVPGKNRRNGEYCLCGAGELAIVWKPRTSEKVHIFSRESGFFPVTCLKASGTSEVDYRVAVGYADGAVNIFNMKSGDIEVHFRAGRTRVTSMDLQNDLLVSAADSEINLFDVVSGTGTRMKGHHGIITRLKILVDRKMLISSAQDSFIKFWDLKTQHCFATLTGHPGPVWDFALARRDELLVSGTNDHNLRVWHINYVEPVTANDLCEKQTDKTIADRNETITPLNETQFQISAQFLGCVQRSGVRRVHCLAFDPTGTYLLCQSFDRCLEIFRLLDEDAKVKRLRKKTKKAKDKGLPSSNITLGAEDELLPILRIFLSAKPSSCDILAPQLVTDHDSQKHLLRFICSLKNNMLEEIQLSIPLCPFKLQTLQLTSTLTKNCPNARLLNTVSIFGHRSSVIACSLTSDNLGIFTLSKTEAKLWSRRSTACLATLEWKNQSRSNYDTSDEVSANKSLPSKASSMVLAQEIVMLSLVLRFIAVTEFTVISDSHHIHHCLDGKQKKTGHLLLFDLTSKSIVQSIDDAHNGAVRTLAITGDKKGIISGGSDKQVRFYDFHLKTADNGKPTLCLVESNPVKTVSDQISCMSVSPNNRLVVVALMNFHVDVFFTDSFKRIHSLYGHSAPVVSLDISADSRLIITGSSDKTVRLWELQFGNCQRRFTSHLEPVTCVRFIPHTSLAVSCDQGGQIKQWDIKKFREITTLKGHTGSVTCLATGIRNTALLTRKDTPKLQLSRKSRSKGRQEEEEEMDDEMDELWGGIIVSVGQDFSIRIWEEADELLILEEEEQIAREQEEEEEELVRSEAVIPGAMPAEASEIGPLGRPTGDTRDAADMFMEAIDIYEEEMEKRKSGAKNIAPHPLMVAKGTDCPEKFLLKSLMALRAPYSRLGGGGAGLEHTLGAITSDHARRLLPKLADWLSRGWEVELVGRAIRHLVTLHFGLVMSCTELRDVIRQSSKARMDQLVRAKNLVGMNLAGLECLTRKLQEAQQIDLFDELITARDKRVRKHKAKQARLAPLLPD</sequence>
<dbReference type="AlphaFoldDB" id="A0AA85KDC0"/>
<dbReference type="Pfam" id="PF00400">
    <property type="entry name" value="WD40"/>
    <property type="match status" value="1"/>
</dbReference>
<dbReference type="PROSITE" id="PS50082">
    <property type="entry name" value="WD_REPEATS_2"/>
    <property type="match status" value="5"/>
</dbReference>
<feature type="repeat" description="WD" evidence="6">
    <location>
        <begin position="189"/>
        <end position="230"/>
    </location>
</feature>
<evidence type="ECO:0000256" key="7">
    <source>
        <dbReference type="SAM" id="MobiDB-lite"/>
    </source>
</evidence>
<dbReference type="SUPFAM" id="SSF50998">
    <property type="entry name" value="Quinoprotein alcohol dehydrogenase-like"/>
    <property type="match status" value="1"/>
</dbReference>
<dbReference type="Pfam" id="PF25172">
    <property type="entry name" value="Beta-prop_WDR3_2nd"/>
    <property type="match status" value="1"/>
</dbReference>
<dbReference type="InterPro" id="IPR007148">
    <property type="entry name" value="SSU_processome_Utp12"/>
</dbReference>
<feature type="repeat" description="WD" evidence="6">
    <location>
        <begin position="147"/>
        <end position="188"/>
    </location>
</feature>
<dbReference type="GO" id="GO:0030490">
    <property type="term" value="P:maturation of SSU-rRNA"/>
    <property type="evidence" value="ECO:0007669"/>
    <property type="project" value="TreeGrafter"/>
</dbReference>
<dbReference type="InterPro" id="IPR020472">
    <property type="entry name" value="WD40_PAC1"/>
</dbReference>
<evidence type="ECO:0000259" key="8">
    <source>
        <dbReference type="Pfam" id="PF04003"/>
    </source>
</evidence>
<dbReference type="PROSITE" id="PS50294">
    <property type="entry name" value="WD_REPEATS_REGION"/>
    <property type="match status" value="3"/>
</dbReference>
<evidence type="ECO:0000256" key="4">
    <source>
        <dbReference type="ARBA" id="ARBA00023242"/>
    </source>
</evidence>
<dbReference type="Pfam" id="PF04003">
    <property type="entry name" value="Utp12"/>
    <property type="match status" value="1"/>
</dbReference>
<comment type="subcellular location">
    <subcellularLocation>
        <location evidence="1">Nucleus</location>
        <location evidence="1">Nucleolus</location>
    </subcellularLocation>
</comment>
<organism evidence="9 10">
    <name type="scientific">Trichobilharzia regenti</name>
    <name type="common">Nasal bird schistosome</name>
    <dbReference type="NCBI Taxonomy" id="157069"/>
    <lineage>
        <taxon>Eukaryota</taxon>
        <taxon>Metazoa</taxon>
        <taxon>Spiralia</taxon>
        <taxon>Lophotrochozoa</taxon>
        <taxon>Platyhelminthes</taxon>
        <taxon>Trematoda</taxon>
        <taxon>Digenea</taxon>
        <taxon>Strigeidida</taxon>
        <taxon>Schistosomatoidea</taxon>
        <taxon>Schistosomatidae</taxon>
        <taxon>Trichobilharzia</taxon>
    </lineage>
</organism>
<dbReference type="PRINTS" id="PR00320">
    <property type="entry name" value="GPROTEINBRPT"/>
</dbReference>
<proteinExistence type="inferred from homology"/>
<evidence type="ECO:0000313" key="9">
    <source>
        <dbReference type="Proteomes" id="UP000050795"/>
    </source>
</evidence>
<keyword evidence="4" id="KW-0539">Nucleus</keyword>
<dbReference type="WBParaSite" id="TREG1_7910.1">
    <property type="protein sequence ID" value="TREG1_7910.1"/>
    <property type="gene ID" value="TREG1_7910"/>
</dbReference>
<dbReference type="InterPro" id="IPR019775">
    <property type="entry name" value="WD40_repeat_CS"/>
</dbReference>
<evidence type="ECO:0000313" key="10">
    <source>
        <dbReference type="WBParaSite" id="TREG1_7910.1"/>
    </source>
</evidence>
<dbReference type="CDD" id="cd00200">
    <property type="entry name" value="WD40"/>
    <property type="match status" value="1"/>
</dbReference>
<evidence type="ECO:0000256" key="5">
    <source>
        <dbReference type="ARBA" id="ARBA00038229"/>
    </source>
</evidence>
<keyword evidence="2 6" id="KW-0853">WD repeat</keyword>
<dbReference type="InterPro" id="IPR051570">
    <property type="entry name" value="TBC1_cilium_biogenesis"/>
</dbReference>
<feature type="repeat" description="WD" evidence="6">
    <location>
        <begin position="642"/>
        <end position="683"/>
    </location>
</feature>
<feature type="repeat" description="WD" evidence="6">
    <location>
        <begin position="547"/>
        <end position="579"/>
    </location>
</feature>
<dbReference type="PROSITE" id="PS00678">
    <property type="entry name" value="WD_REPEATS_1"/>
    <property type="match status" value="2"/>
</dbReference>
<reference evidence="9" key="1">
    <citation type="submission" date="2022-06" db="EMBL/GenBank/DDBJ databases">
        <authorList>
            <person name="Berger JAMES D."/>
            <person name="Berger JAMES D."/>
        </authorList>
    </citation>
    <scope>NUCLEOTIDE SEQUENCE [LARGE SCALE GENOMIC DNA]</scope>
</reference>
<evidence type="ECO:0000256" key="6">
    <source>
        <dbReference type="PROSITE-ProRule" id="PRU00221"/>
    </source>
</evidence>
<dbReference type="GO" id="GO:0030515">
    <property type="term" value="F:snoRNA binding"/>
    <property type="evidence" value="ECO:0007669"/>
    <property type="project" value="TreeGrafter"/>
</dbReference>
<evidence type="ECO:0000256" key="3">
    <source>
        <dbReference type="ARBA" id="ARBA00022737"/>
    </source>
</evidence>
<evidence type="ECO:0000256" key="1">
    <source>
        <dbReference type="ARBA" id="ARBA00004604"/>
    </source>
</evidence>
<feature type="domain" description="Small-subunit processome Utp12" evidence="8">
    <location>
        <begin position="917"/>
        <end position="1003"/>
    </location>
</feature>
<comment type="similarity">
    <text evidence="5">Belongs to the WD repeat WDR3/UTP12 family.</text>
</comment>
<dbReference type="Proteomes" id="UP000050795">
    <property type="component" value="Unassembled WGS sequence"/>
</dbReference>
<name>A0AA85KDC0_TRIRE</name>
<dbReference type="PANTHER" id="PTHR19853">
    <property type="entry name" value="WD REPEAT CONTAINING PROTEIN 3 WDR3"/>
    <property type="match status" value="1"/>
</dbReference>
<dbReference type="Pfam" id="PF25173">
    <property type="entry name" value="Beta-prop_WDR3_1st"/>
    <property type="match status" value="1"/>
</dbReference>
<dbReference type="Gene3D" id="2.130.10.10">
    <property type="entry name" value="YVTN repeat-like/Quinoprotein amine dehydrogenase"/>
    <property type="match status" value="3"/>
</dbReference>
<reference evidence="10" key="2">
    <citation type="submission" date="2023-11" db="UniProtKB">
        <authorList>
            <consortium name="WormBaseParasite"/>
        </authorList>
    </citation>
    <scope>IDENTIFICATION</scope>
</reference>
<feature type="repeat" description="WD" evidence="6">
    <location>
        <begin position="684"/>
        <end position="725"/>
    </location>
</feature>
<accession>A0AA85KDC0</accession>
<dbReference type="GO" id="GO:0032040">
    <property type="term" value="C:small-subunit processome"/>
    <property type="evidence" value="ECO:0007669"/>
    <property type="project" value="TreeGrafter"/>
</dbReference>
<dbReference type="InterPro" id="IPR011047">
    <property type="entry name" value="Quinoprotein_ADH-like_sf"/>
</dbReference>
<keyword evidence="9" id="KW-1185">Reference proteome</keyword>
<keyword evidence="3" id="KW-0677">Repeat</keyword>